<dbReference type="EMBL" id="MZMV01000061">
    <property type="protein sequence ID" value="OWV01447.1"/>
    <property type="molecule type" value="Genomic_DNA"/>
</dbReference>
<feature type="DNA-binding region" description="OmpR/PhoB-type" evidence="5">
    <location>
        <begin position="1"/>
        <end position="93"/>
    </location>
</feature>
<dbReference type="GO" id="GO:0000160">
    <property type="term" value="P:phosphorelay signal transduction system"/>
    <property type="evidence" value="ECO:0007669"/>
    <property type="project" value="InterPro"/>
</dbReference>
<comment type="similarity">
    <text evidence="1">Belongs to the AfsR/DnrI/RedD regulatory family.</text>
</comment>
<name>A0A246RFB7_9ACTN</name>
<evidence type="ECO:0000256" key="1">
    <source>
        <dbReference type="ARBA" id="ARBA00005820"/>
    </source>
</evidence>
<keyword evidence="4" id="KW-0804">Transcription</keyword>
<dbReference type="InterPro" id="IPR036388">
    <property type="entry name" value="WH-like_DNA-bd_sf"/>
</dbReference>
<evidence type="ECO:0000256" key="3">
    <source>
        <dbReference type="ARBA" id="ARBA00023125"/>
    </source>
</evidence>
<evidence type="ECO:0000256" key="4">
    <source>
        <dbReference type="ARBA" id="ARBA00023163"/>
    </source>
</evidence>
<sequence length="251" mass="28109">MRYLLLGPLQVVGETPQTITAPKIETLLATLLIRANQPVPAEDLITELWGENPPRRVRAALHVYVSHIRKRFTGTAPGTGVLHTHGQGYLLEVAEARIDVTELQVEYARGRSLTGRNPAAALAAFGRAAALFRGPVLSGIRNGSVVNRFGRWADEVRLECLEGFARTSLTVGRHRELIGELTQWTEEYPLHEPFREQLMLSLYRAGRRGEALAAFHRARQVLREELGLEPRESMRRLQSDILTERVLPLAS</sequence>
<dbReference type="SMART" id="SM01043">
    <property type="entry name" value="BTAD"/>
    <property type="match status" value="1"/>
</dbReference>
<evidence type="ECO:0000256" key="2">
    <source>
        <dbReference type="ARBA" id="ARBA00023015"/>
    </source>
</evidence>
<dbReference type="Pfam" id="PF03704">
    <property type="entry name" value="BTAD"/>
    <property type="match status" value="1"/>
</dbReference>
<dbReference type="InterPro" id="IPR011990">
    <property type="entry name" value="TPR-like_helical_dom_sf"/>
</dbReference>
<dbReference type="AlphaFoldDB" id="A0A246RFB7"/>
<evidence type="ECO:0000313" key="7">
    <source>
        <dbReference type="EMBL" id="OWV01447.1"/>
    </source>
</evidence>
<dbReference type="InterPro" id="IPR005158">
    <property type="entry name" value="BTAD"/>
</dbReference>
<dbReference type="PANTHER" id="PTHR35807">
    <property type="entry name" value="TRANSCRIPTIONAL REGULATOR REDD-RELATED"/>
    <property type="match status" value="1"/>
</dbReference>
<dbReference type="SUPFAM" id="SSF48452">
    <property type="entry name" value="TPR-like"/>
    <property type="match status" value="1"/>
</dbReference>
<dbReference type="InterPro" id="IPR001867">
    <property type="entry name" value="OmpR/PhoB-type_DNA-bd"/>
</dbReference>
<dbReference type="OrthoDB" id="3208838at2"/>
<reference evidence="7 8" key="1">
    <citation type="submission" date="2017-03" db="EMBL/GenBank/DDBJ databases">
        <title>Whole genome sequence of Micromonospora wenchangensis, isolated from mangrove soil.</title>
        <authorList>
            <person name="Yang H."/>
        </authorList>
    </citation>
    <scope>NUCLEOTIDE SEQUENCE [LARGE SCALE GENOMIC DNA]</scope>
    <source>
        <strain evidence="7 8">CCTCC AA 2012002</strain>
    </source>
</reference>
<gene>
    <name evidence="7" type="ORF">B5D80_26595</name>
</gene>
<accession>A0A246RFB7</accession>
<dbReference type="Gene3D" id="1.25.40.10">
    <property type="entry name" value="Tetratricopeptide repeat domain"/>
    <property type="match status" value="1"/>
</dbReference>
<dbReference type="Gene3D" id="1.10.10.10">
    <property type="entry name" value="Winged helix-like DNA-binding domain superfamily/Winged helix DNA-binding domain"/>
    <property type="match status" value="1"/>
</dbReference>
<feature type="domain" description="OmpR/PhoB-type" evidence="6">
    <location>
        <begin position="1"/>
        <end position="93"/>
    </location>
</feature>
<dbReference type="Proteomes" id="UP000197174">
    <property type="component" value="Unassembled WGS sequence"/>
</dbReference>
<dbReference type="SMART" id="SM00862">
    <property type="entry name" value="Trans_reg_C"/>
    <property type="match status" value="1"/>
</dbReference>
<dbReference type="SUPFAM" id="SSF46894">
    <property type="entry name" value="C-terminal effector domain of the bipartite response regulators"/>
    <property type="match status" value="1"/>
</dbReference>
<organism evidence="7 8">
    <name type="scientific">Micromonospora wenchangensis</name>
    <dbReference type="NCBI Taxonomy" id="1185415"/>
    <lineage>
        <taxon>Bacteria</taxon>
        <taxon>Bacillati</taxon>
        <taxon>Actinomycetota</taxon>
        <taxon>Actinomycetes</taxon>
        <taxon>Micromonosporales</taxon>
        <taxon>Micromonosporaceae</taxon>
        <taxon>Micromonospora</taxon>
    </lineage>
</organism>
<dbReference type="InterPro" id="IPR016032">
    <property type="entry name" value="Sig_transdc_resp-reg_C-effctor"/>
</dbReference>
<dbReference type="Pfam" id="PF00486">
    <property type="entry name" value="Trans_reg_C"/>
    <property type="match status" value="1"/>
</dbReference>
<dbReference type="CDD" id="cd15831">
    <property type="entry name" value="BTAD"/>
    <property type="match status" value="1"/>
</dbReference>
<keyword evidence="8" id="KW-1185">Reference proteome</keyword>
<evidence type="ECO:0000259" key="6">
    <source>
        <dbReference type="PROSITE" id="PS51755"/>
    </source>
</evidence>
<dbReference type="PROSITE" id="PS51755">
    <property type="entry name" value="OMPR_PHOB"/>
    <property type="match status" value="1"/>
</dbReference>
<keyword evidence="2" id="KW-0805">Transcription regulation</keyword>
<dbReference type="GO" id="GO:0006355">
    <property type="term" value="P:regulation of DNA-templated transcription"/>
    <property type="evidence" value="ECO:0007669"/>
    <property type="project" value="InterPro"/>
</dbReference>
<dbReference type="PANTHER" id="PTHR35807:SF1">
    <property type="entry name" value="TRANSCRIPTIONAL REGULATOR REDD"/>
    <property type="match status" value="1"/>
</dbReference>
<keyword evidence="3 5" id="KW-0238">DNA-binding</keyword>
<evidence type="ECO:0000256" key="5">
    <source>
        <dbReference type="PROSITE-ProRule" id="PRU01091"/>
    </source>
</evidence>
<comment type="caution">
    <text evidence="7">The sequence shown here is derived from an EMBL/GenBank/DDBJ whole genome shotgun (WGS) entry which is preliminary data.</text>
</comment>
<dbReference type="GO" id="GO:0003677">
    <property type="term" value="F:DNA binding"/>
    <property type="evidence" value="ECO:0007669"/>
    <property type="project" value="UniProtKB-UniRule"/>
</dbReference>
<protein>
    <submittedName>
        <fullName evidence="7">SARP family transcriptional regulator</fullName>
    </submittedName>
</protein>
<dbReference type="InterPro" id="IPR051677">
    <property type="entry name" value="AfsR-DnrI-RedD_regulator"/>
</dbReference>
<proteinExistence type="inferred from homology"/>
<evidence type="ECO:0000313" key="8">
    <source>
        <dbReference type="Proteomes" id="UP000197174"/>
    </source>
</evidence>